<dbReference type="InterPro" id="IPR006016">
    <property type="entry name" value="UspA"/>
</dbReference>
<dbReference type="InterPro" id="IPR006015">
    <property type="entry name" value="Universal_stress_UspA"/>
</dbReference>
<reference evidence="4 5" key="1">
    <citation type="submission" date="2020-10" db="EMBL/GenBank/DDBJ databases">
        <title>Connecting structure to function with the recovery of over 1000 high-quality activated sludge metagenome-assembled genomes encoding full-length rRNA genes using long-read sequencing.</title>
        <authorList>
            <person name="Singleton C.M."/>
            <person name="Petriglieri F."/>
            <person name="Kristensen J.M."/>
            <person name="Kirkegaard R.H."/>
            <person name="Michaelsen T.Y."/>
            <person name="Andersen M.H."/>
            <person name="Karst S.M."/>
            <person name="Dueholm M.S."/>
            <person name="Nielsen P.H."/>
            <person name="Albertsen M."/>
        </authorList>
    </citation>
    <scope>NUCLEOTIDE SEQUENCE [LARGE SCALE GENOMIC DNA]</scope>
    <source>
        <strain evidence="4">Ribe_18-Q3-R11-54_MAXAC.273</strain>
    </source>
</reference>
<dbReference type="InterPro" id="IPR014729">
    <property type="entry name" value="Rossmann-like_a/b/a_fold"/>
</dbReference>
<gene>
    <name evidence="4" type="ORF">IPP15_01390</name>
</gene>
<comment type="caution">
    <text evidence="4">The sequence shown here is derived from an EMBL/GenBank/DDBJ whole genome shotgun (WGS) entry which is preliminary data.</text>
</comment>
<feature type="domain" description="UspA" evidence="3">
    <location>
        <begin position="3"/>
        <end position="141"/>
    </location>
</feature>
<protein>
    <recommendedName>
        <fullName evidence="2">Universal stress protein</fullName>
    </recommendedName>
</protein>
<evidence type="ECO:0000313" key="4">
    <source>
        <dbReference type="EMBL" id="MBK9981075.1"/>
    </source>
</evidence>
<keyword evidence="2" id="KW-0963">Cytoplasm</keyword>
<dbReference type="Proteomes" id="UP000808337">
    <property type="component" value="Unassembled WGS sequence"/>
</dbReference>
<comment type="subcellular location">
    <subcellularLocation>
        <location evidence="2">Cytoplasm</location>
    </subcellularLocation>
</comment>
<dbReference type="PRINTS" id="PR01438">
    <property type="entry name" value="UNVRSLSTRESS"/>
</dbReference>
<evidence type="ECO:0000313" key="5">
    <source>
        <dbReference type="Proteomes" id="UP000808337"/>
    </source>
</evidence>
<sequence>MNYKKILIAVDSSEYSLNAAQKAMDLAHQIDATVAAVCVVDASKALGNFDVGLLPGEALLALTKEAEQTLDQVGKMYMGKDLTKFMPEGFPREEIIHTAEQWEADLIVMGTHGRTGLRHLLMGSVAEYVLHHSKVPLLIVPLRNTK</sequence>
<dbReference type="EMBL" id="JADKGY010000001">
    <property type="protein sequence ID" value="MBK9981075.1"/>
    <property type="molecule type" value="Genomic_DNA"/>
</dbReference>
<organism evidence="4 5">
    <name type="scientific">Candidatus Opimibacter skivensis</name>
    <dbReference type="NCBI Taxonomy" id="2982028"/>
    <lineage>
        <taxon>Bacteria</taxon>
        <taxon>Pseudomonadati</taxon>
        <taxon>Bacteroidota</taxon>
        <taxon>Saprospiria</taxon>
        <taxon>Saprospirales</taxon>
        <taxon>Saprospiraceae</taxon>
        <taxon>Candidatus Opimibacter</taxon>
    </lineage>
</organism>
<evidence type="ECO:0000259" key="3">
    <source>
        <dbReference type="Pfam" id="PF00582"/>
    </source>
</evidence>
<accession>A0A9D7SPW8</accession>
<name>A0A9D7SPW8_9BACT</name>
<dbReference type="PANTHER" id="PTHR46268">
    <property type="entry name" value="STRESS RESPONSE PROTEIN NHAX"/>
    <property type="match status" value="1"/>
</dbReference>
<dbReference type="AlphaFoldDB" id="A0A9D7SPW8"/>
<dbReference type="SUPFAM" id="SSF52402">
    <property type="entry name" value="Adenine nucleotide alpha hydrolases-like"/>
    <property type="match status" value="1"/>
</dbReference>
<proteinExistence type="inferred from homology"/>
<evidence type="ECO:0000256" key="1">
    <source>
        <dbReference type="ARBA" id="ARBA00008791"/>
    </source>
</evidence>
<dbReference type="Gene3D" id="3.40.50.620">
    <property type="entry name" value="HUPs"/>
    <property type="match status" value="1"/>
</dbReference>
<dbReference type="PIRSF" id="PIRSF006276">
    <property type="entry name" value="UspA"/>
    <property type="match status" value="1"/>
</dbReference>
<comment type="similarity">
    <text evidence="1 2">Belongs to the universal stress protein A family.</text>
</comment>
<dbReference type="Pfam" id="PF00582">
    <property type="entry name" value="Usp"/>
    <property type="match status" value="1"/>
</dbReference>
<dbReference type="GO" id="GO:0005737">
    <property type="term" value="C:cytoplasm"/>
    <property type="evidence" value="ECO:0007669"/>
    <property type="project" value="UniProtKB-SubCell"/>
</dbReference>
<dbReference type="CDD" id="cd00293">
    <property type="entry name" value="USP-like"/>
    <property type="match status" value="1"/>
</dbReference>
<dbReference type="PANTHER" id="PTHR46268:SF15">
    <property type="entry name" value="UNIVERSAL STRESS PROTEIN HP_0031"/>
    <property type="match status" value="1"/>
</dbReference>
<evidence type="ECO:0000256" key="2">
    <source>
        <dbReference type="PIRNR" id="PIRNR006276"/>
    </source>
</evidence>